<sequence>MVPAPSNKRRMPRQFPTPKDIARIFKRPRRDHPELLETYEPPRFHDLPPVPPLGEMPPLAHSMPHAAVPILKAPYKVADFFADHDTKLGKRAQAQSERSVLCYPPPRAPLMLGDDVSQPGVMVPFVFPPFPTIRPDPLTNMPDGFEEHDFTAGSRPVYPVMAPLPFPPPNYMPYPLVSEKAPPTPHEVFEKWLSALEQLPRVDMVVASAAGSIFDLHAEAGSLGLSATKLQEKVRLTQLAESDPEVHDENTDSSDSLDSLELSYRNFMDYYENIDVSSDHDTHATDVSRNVVVVESDMKNRYTHVSYPQTKHGEVLPTEPEYVPLELTATAQEIEEREPDSIPVLVSRDVADAKGNQKEARREALLESVGVLENHFEANRDQIFARRKRQLLERLHNLRSSKVYFKNDYDEIHDEDLRQYAYKRQVETDEQLLSLKLSSNYERLKTVLNFYQTSNRLYKMMNFVMINKLQKLKNFLEYQNQLLNDHSTEMGTNDGEVINIRNRDISKLYDGFVEQDYSSEIKEVFRAAIAKDDGVEREDPYELDPSLFRKVYPGHYHTANVHDFMPLVTREEFRMVTGEAPSKVGPAKDSVSKGKSGRHQIFQSSLYDRVTLGSDTNASDSGPVLKRRPGRRAAPKPTYGEEVAKSTNDTALVAKIMKQFIGPAAASAQELSEDLDLIGIETKWPIK</sequence>
<evidence type="ECO:0000313" key="3">
    <source>
        <dbReference type="Proteomes" id="UP000292447"/>
    </source>
</evidence>
<accession>A0A4P6XUL2</accession>
<keyword evidence="3" id="KW-1185">Reference proteome</keyword>
<feature type="region of interest" description="Disordered" evidence="1">
    <location>
        <begin position="612"/>
        <end position="644"/>
    </location>
</feature>
<evidence type="ECO:0008006" key="4">
    <source>
        <dbReference type="Google" id="ProtNLM"/>
    </source>
</evidence>
<dbReference type="STRING" id="2163413.A0A4P6XUL2"/>
<feature type="compositionally biased region" description="Basic residues" evidence="1">
    <location>
        <begin position="625"/>
        <end position="634"/>
    </location>
</feature>
<evidence type="ECO:0000256" key="1">
    <source>
        <dbReference type="SAM" id="MobiDB-lite"/>
    </source>
</evidence>
<dbReference type="EMBL" id="CP034459">
    <property type="protein sequence ID" value="QBM89614.1"/>
    <property type="molecule type" value="Genomic_DNA"/>
</dbReference>
<name>A0A4P6XUL2_9ASCO</name>
<gene>
    <name evidence="2" type="ORF">METSCH_D06930</name>
</gene>
<dbReference type="Proteomes" id="UP000292447">
    <property type="component" value="Chromosome IV"/>
</dbReference>
<protein>
    <recommendedName>
        <fullName evidence="4">Sds3-like</fullName>
    </recommendedName>
</protein>
<organism evidence="2 3">
    <name type="scientific">Metschnikowia aff. pulcherrima</name>
    <dbReference type="NCBI Taxonomy" id="2163413"/>
    <lineage>
        <taxon>Eukaryota</taxon>
        <taxon>Fungi</taxon>
        <taxon>Dikarya</taxon>
        <taxon>Ascomycota</taxon>
        <taxon>Saccharomycotina</taxon>
        <taxon>Pichiomycetes</taxon>
        <taxon>Metschnikowiaceae</taxon>
        <taxon>Metschnikowia</taxon>
    </lineage>
</organism>
<reference evidence="3" key="1">
    <citation type="submission" date="2019-03" db="EMBL/GenBank/DDBJ databases">
        <title>Snf2 controls pulcherriminic acid biosynthesis and connects pigmentation and antifungal activity of the yeast Metschnikowia pulcherrima.</title>
        <authorList>
            <person name="Gore-Lloyd D."/>
            <person name="Sumann I."/>
            <person name="Brachmann A.O."/>
            <person name="Schneeberger K."/>
            <person name="Ortiz-Merino R.A."/>
            <person name="Moreno-Beltran M."/>
            <person name="Schlaefli M."/>
            <person name="Kirner P."/>
            <person name="Santos Kron A."/>
            <person name="Wolfe K.H."/>
            <person name="Piel J."/>
            <person name="Ahrens C.H."/>
            <person name="Henk D."/>
            <person name="Freimoser F.M."/>
        </authorList>
    </citation>
    <scope>NUCLEOTIDE SEQUENCE [LARGE SCALE GENOMIC DNA]</scope>
    <source>
        <strain evidence="3">APC 1.2</strain>
    </source>
</reference>
<feature type="region of interest" description="Disordered" evidence="1">
    <location>
        <begin position="1"/>
        <end position="20"/>
    </location>
</feature>
<dbReference type="AlphaFoldDB" id="A0A4P6XUL2"/>
<evidence type="ECO:0000313" key="2">
    <source>
        <dbReference type="EMBL" id="QBM89614.1"/>
    </source>
</evidence>
<proteinExistence type="predicted"/>